<evidence type="ECO:0000256" key="5">
    <source>
        <dbReference type="ARBA" id="ARBA00022448"/>
    </source>
</evidence>
<keyword evidence="12 18" id="KW-0830">Ubiquinone</keyword>
<evidence type="ECO:0000256" key="15">
    <source>
        <dbReference type="ARBA" id="ARBA00024313"/>
    </source>
</evidence>
<feature type="transmembrane region" description="Helical" evidence="18">
    <location>
        <begin position="351"/>
        <end position="373"/>
    </location>
</feature>
<sequence>MLKIIFPSLALLPLTWLSSNKKMWTNVTAYSFLVSLVSLSLLWQNDENYLNFSTMFFSDPLSTPLIILTTWLLPLMLLASQNHMKKENLLHQKLYISMLISLQILLVMTFSATELILFYILFEATLIPTLIIITRWGNQTERLNAGIYFLFYTLIGSIPLLIALISIQNSMGTLNFLILSLTAHSIPPTWANNILWLACMMAFMIKMPLYGVHLWLPKAHVEAPIAGSMILAAILLKLGGYGMMRISLILEPLTKSLAYPFIMLSLWGMIMTSSICLRQTDLKSLIAYSSVSHMALVITAIMIQTPWSFMGATMLMIAHGLTSSLLFCLANTNYERIHSRTMIMARGLQTIFPLMATWWLLASLANLALPPLINLMGELFIVMATFSWSNPSIILMATNIVITGMYSMYMIITTQRGKLTSHMNNLQPSHTRELTLMALHMIPLMLLTANPKFITGLTM</sequence>
<reference evidence="21" key="2">
    <citation type="submission" date="2015-06" db="EMBL/GenBank/DDBJ databases">
        <authorList>
            <person name="Hoefler B.C."/>
            <person name="Straight P.D."/>
        </authorList>
    </citation>
    <scope>NUCLEOTIDE SEQUENCE</scope>
</reference>
<evidence type="ECO:0000313" key="21">
    <source>
        <dbReference type="EMBL" id="ALJ92847.1"/>
    </source>
</evidence>
<dbReference type="RefSeq" id="YP_009178863.1">
    <property type="nucleotide sequence ID" value="NC_028335.1"/>
</dbReference>
<keyword evidence="9 18" id="KW-0249">Electron transport</keyword>
<evidence type="ECO:0000256" key="18">
    <source>
        <dbReference type="RuleBase" id="RU003297"/>
    </source>
</evidence>
<feature type="transmembrane region" description="Helical" evidence="18">
    <location>
        <begin position="145"/>
        <end position="167"/>
    </location>
</feature>
<dbReference type="GO" id="GO:0015990">
    <property type="term" value="P:electron transport coupled proton transport"/>
    <property type="evidence" value="ECO:0007669"/>
    <property type="project" value="TreeGrafter"/>
</dbReference>
<feature type="transmembrane region" description="Helical" evidence="18">
    <location>
        <begin position="194"/>
        <end position="216"/>
    </location>
</feature>
<dbReference type="PANTHER" id="PTHR43507">
    <property type="entry name" value="NADH-UBIQUINONE OXIDOREDUCTASE CHAIN 4"/>
    <property type="match status" value="1"/>
</dbReference>
<evidence type="ECO:0000256" key="17">
    <source>
        <dbReference type="ARBA" id="ARBA00049551"/>
    </source>
</evidence>
<comment type="subcellular location">
    <subcellularLocation>
        <location evidence="1 18">Mitochondrion membrane</location>
        <topology evidence="1 18">Multi-pass membrane protein</topology>
    </subcellularLocation>
</comment>
<evidence type="ECO:0000256" key="7">
    <source>
        <dbReference type="ARBA" id="ARBA00022692"/>
    </source>
</evidence>
<keyword evidence="11 18" id="KW-0520">NAD</keyword>
<feature type="transmembrane region" description="Helical" evidence="18">
    <location>
        <begin position="256"/>
        <end position="277"/>
    </location>
</feature>
<evidence type="ECO:0000256" key="14">
    <source>
        <dbReference type="ARBA" id="ARBA00023136"/>
    </source>
</evidence>
<evidence type="ECO:0000256" key="12">
    <source>
        <dbReference type="ARBA" id="ARBA00023075"/>
    </source>
</evidence>
<comment type="catalytic activity">
    <reaction evidence="17 18">
        <text>a ubiquinone + NADH + 5 H(+)(in) = a ubiquinol + NAD(+) + 4 H(+)(out)</text>
        <dbReference type="Rhea" id="RHEA:29091"/>
        <dbReference type="Rhea" id="RHEA-COMP:9565"/>
        <dbReference type="Rhea" id="RHEA-COMP:9566"/>
        <dbReference type="ChEBI" id="CHEBI:15378"/>
        <dbReference type="ChEBI" id="CHEBI:16389"/>
        <dbReference type="ChEBI" id="CHEBI:17976"/>
        <dbReference type="ChEBI" id="CHEBI:57540"/>
        <dbReference type="ChEBI" id="CHEBI:57945"/>
        <dbReference type="EC" id="7.1.1.2"/>
    </reaction>
</comment>
<gene>
    <name evidence="21" type="primary">ND4</name>
</gene>
<keyword evidence="14 18" id="KW-0472">Membrane</keyword>
<keyword evidence="8" id="KW-1278">Translocase</keyword>
<dbReference type="GO" id="GO:0008137">
    <property type="term" value="F:NADH dehydrogenase (ubiquinone) activity"/>
    <property type="evidence" value="ECO:0007669"/>
    <property type="project" value="UniProtKB-UniRule"/>
</dbReference>
<reference evidence="21" key="1">
    <citation type="journal article" date="2015" name="Mitochondrial DNA">
        <title>Complete mitochondrial genome of the greater bandicoot rat Bandicota indica (Rodentia: Muridae).</title>
        <authorList>
            <person name="Wang S."/>
            <person name="Cong H."/>
            <person name="Kong L."/>
            <person name="Motokawa M."/>
            <person name="Li Y."/>
        </authorList>
    </citation>
    <scope>NUCLEOTIDE SEQUENCE</scope>
</reference>
<evidence type="ECO:0000256" key="16">
    <source>
        <dbReference type="ARBA" id="ARBA00024376"/>
    </source>
</evidence>
<feature type="domain" description="NADH:ubiquinone oxidoreductase chain 4 N-terminal" evidence="20">
    <location>
        <begin position="1"/>
        <end position="109"/>
    </location>
</feature>
<evidence type="ECO:0000256" key="13">
    <source>
        <dbReference type="ARBA" id="ARBA00023128"/>
    </source>
</evidence>
<feature type="domain" description="NADH:quinone oxidoreductase/Mrp antiporter transmembrane" evidence="19">
    <location>
        <begin position="112"/>
        <end position="403"/>
    </location>
</feature>
<dbReference type="GO" id="GO:0031966">
    <property type="term" value="C:mitochondrial membrane"/>
    <property type="evidence" value="ECO:0007669"/>
    <property type="project" value="UniProtKB-SubCell"/>
</dbReference>
<evidence type="ECO:0000256" key="4">
    <source>
        <dbReference type="ARBA" id="ARBA00021006"/>
    </source>
</evidence>
<dbReference type="NCBIfam" id="TIGR01972">
    <property type="entry name" value="NDH_I_M"/>
    <property type="match status" value="1"/>
</dbReference>
<comment type="similarity">
    <text evidence="2 18">Belongs to the complex I subunit 4 family.</text>
</comment>
<dbReference type="GO" id="GO:0042773">
    <property type="term" value="P:ATP synthesis coupled electron transport"/>
    <property type="evidence" value="ECO:0007669"/>
    <property type="project" value="InterPro"/>
</dbReference>
<dbReference type="EMBL" id="KT029807">
    <property type="protein sequence ID" value="ALJ92847.1"/>
    <property type="molecule type" value="Genomic_DNA"/>
</dbReference>
<dbReference type="InterPro" id="IPR003918">
    <property type="entry name" value="NADH_UbQ_OxRdtase"/>
</dbReference>
<evidence type="ECO:0000256" key="10">
    <source>
        <dbReference type="ARBA" id="ARBA00022989"/>
    </source>
</evidence>
<dbReference type="GO" id="GO:0003954">
    <property type="term" value="F:NADH dehydrogenase activity"/>
    <property type="evidence" value="ECO:0007669"/>
    <property type="project" value="TreeGrafter"/>
</dbReference>
<organism evidence="21">
    <name type="scientific">Bandicota indica</name>
    <name type="common">Greater bandicoot rat</name>
    <dbReference type="NCBI Taxonomy" id="456472"/>
    <lineage>
        <taxon>Eukaryota</taxon>
        <taxon>Metazoa</taxon>
        <taxon>Chordata</taxon>
        <taxon>Craniata</taxon>
        <taxon>Vertebrata</taxon>
        <taxon>Euteleostomi</taxon>
        <taxon>Mammalia</taxon>
        <taxon>Eutheria</taxon>
        <taxon>Euarchontoglires</taxon>
        <taxon>Glires</taxon>
        <taxon>Rodentia</taxon>
        <taxon>Myomorpha</taxon>
        <taxon>Muroidea</taxon>
        <taxon>Muridae</taxon>
        <taxon>Murinae</taxon>
        <taxon>Bandicota</taxon>
    </lineage>
</organism>
<keyword evidence="6 18" id="KW-0679">Respiratory chain</keyword>
<dbReference type="Pfam" id="PF01059">
    <property type="entry name" value="Oxidored_q5_N"/>
    <property type="match status" value="1"/>
</dbReference>
<keyword evidence="5 18" id="KW-0813">Transport</keyword>
<dbReference type="AlphaFoldDB" id="A0A0U2HV90"/>
<dbReference type="EC" id="7.1.1.2" evidence="3 18"/>
<feature type="transmembrane region" description="Helical" evidence="18">
    <location>
        <begin position="63"/>
        <end position="80"/>
    </location>
</feature>
<feature type="transmembrane region" description="Helical" evidence="18">
    <location>
        <begin position="23"/>
        <end position="43"/>
    </location>
</feature>
<evidence type="ECO:0000256" key="1">
    <source>
        <dbReference type="ARBA" id="ARBA00004225"/>
    </source>
</evidence>
<dbReference type="InterPro" id="IPR000260">
    <property type="entry name" value="NADH4_N"/>
</dbReference>
<feature type="transmembrane region" description="Helical" evidence="18">
    <location>
        <begin position="92"/>
        <end position="110"/>
    </location>
</feature>
<dbReference type="InterPro" id="IPR001750">
    <property type="entry name" value="ND/Mrp_TM"/>
</dbReference>
<dbReference type="PRINTS" id="PR01437">
    <property type="entry name" value="NUOXDRDTASE4"/>
</dbReference>
<evidence type="ECO:0000256" key="2">
    <source>
        <dbReference type="ARBA" id="ARBA00009025"/>
    </source>
</evidence>
<feature type="transmembrane region" description="Helical" evidence="18">
    <location>
        <begin position="116"/>
        <end position="133"/>
    </location>
</feature>
<dbReference type="GeneID" id="26130865"/>
<evidence type="ECO:0000256" key="3">
    <source>
        <dbReference type="ARBA" id="ARBA00012944"/>
    </source>
</evidence>
<proteinExistence type="inferred from homology"/>
<evidence type="ECO:0000259" key="19">
    <source>
        <dbReference type="Pfam" id="PF00361"/>
    </source>
</evidence>
<keyword evidence="7 18" id="KW-0812">Transmembrane</keyword>
<accession>A0A0U2HV90</accession>
<dbReference type="CTD" id="4538"/>
<dbReference type="GO" id="GO:0048039">
    <property type="term" value="F:ubiquinone binding"/>
    <property type="evidence" value="ECO:0007669"/>
    <property type="project" value="TreeGrafter"/>
</dbReference>
<feature type="transmembrane region" description="Helical" evidence="18">
    <location>
        <begin position="309"/>
        <end position="330"/>
    </location>
</feature>
<dbReference type="InterPro" id="IPR010227">
    <property type="entry name" value="NADH_Q_OxRdtase_chainM/4"/>
</dbReference>
<comment type="function">
    <text evidence="15 18">Core subunit of the mitochondrial membrane respiratory chain NADH dehydrogenase (Complex I) which catalyzes electron transfer from NADH through the respiratory chain, using ubiquinone as an electron acceptor. Essential for the catalytic activity and assembly of complex I.</text>
</comment>
<evidence type="ECO:0000256" key="8">
    <source>
        <dbReference type="ARBA" id="ARBA00022967"/>
    </source>
</evidence>
<dbReference type="Pfam" id="PF00361">
    <property type="entry name" value="Proton_antipo_M"/>
    <property type="match status" value="1"/>
</dbReference>
<dbReference type="PANTHER" id="PTHR43507:SF20">
    <property type="entry name" value="NADH-UBIQUINONE OXIDOREDUCTASE CHAIN 4"/>
    <property type="match status" value="1"/>
</dbReference>
<evidence type="ECO:0000256" key="9">
    <source>
        <dbReference type="ARBA" id="ARBA00022982"/>
    </source>
</evidence>
<feature type="transmembrane region" description="Helical" evidence="18">
    <location>
        <begin position="284"/>
        <end position="303"/>
    </location>
</feature>
<geneLocation type="mitochondrion" evidence="21"/>
<protein>
    <recommendedName>
        <fullName evidence="4 18">NADH-ubiquinone oxidoreductase chain 4</fullName>
        <ecNumber evidence="3 18">7.1.1.2</ecNumber>
    </recommendedName>
</protein>
<evidence type="ECO:0000256" key="6">
    <source>
        <dbReference type="ARBA" id="ARBA00022660"/>
    </source>
</evidence>
<name>A0A0U2HV90_BANIN</name>
<evidence type="ECO:0000259" key="20">
    <source>
        <dbReference type="Pfam" id="PF01059"/>
    </source>
</evidence>
<comment type="subunit">
    <text evidence="16">Core subunit of respiratory chain NADH dehydrogenase (Complex I) which is composed of 45 different subunits.</text>
</comment>
<feature type="transmembrane region" description="Helical" evidence="18">
    <location>
        <begin position="223"/>
        <end position="244"/>
    </location>
</feature>
<evidence type="ECO:0000256" key="11">
    <source>
        <dbReference type="ARBA" id="ARBA00023027"/>
    </source>
</evidence>
<keyword evidence="10 18" id="KW-1133">Transmembrane helix</keyword>
<feature type="transmembrane region" description="Helical" evidence="18">
    <location>
        <begin position="393"/>
        <end position="413"/>
    </location>
</feature>
<keyword evidence="13 18" id="KW-0496">Mitochondrion</keyword>